<dbReference type="AlphaFoldDB" id="A0A9D9ECN9"/>
<keyword evidence="1" id="KW-0547">Nucleotide-binding</keyword>
<dbReference type="SUPFAM" id="SSF52540">
    <property type="entry name" value="P-loop containing nucleoside triphosphate hydrolases"/>
    <property type="match status" value="1"/>
</dbReference>
<proteinExistence type="predicted"/>
<accession>A0A9D9ECN9</accession>
<dbReference type="InterPro" id="IPR017871">
    <property type="entry name" value="ABC_transporter-like_CS"/>
</dbReference>
<sequence>MEEKEPVISFEGADIAGGDNIVIYGLDMKVCPGDFIYIVGKVGTGKTSIIRTIIAENRLAKGKGTVCGYDLGSIREKEIPYLRRKLGVVFQDFQLLMDRSVEDNLSFVLKATGWNDGKEIYGRIEEVLNAVGMKNKAHKMPHQLSGGEQQRVAIARALLNRPQVIIADEPTGNLDPETADGIMRLLTRINREKGTAIVMVTHNISLVHRYPGRIMVCGNEECVEKKLPSAKTPDRTDNPENRKNSEIRYGETGEGGVQKNGDDRELENGKAEGLENGGHDNGRHEGGGQENGQ</sequence>
<dbReference type="Pfam" id="PF00005">
    <property type="entry name" value="ABC_tran"/>
    <property type="match status" value="1"/>
</dbReference>
<evidence type="ECO:0000256" key="1">
    <source>
        <dbReference type="ARBA" id="ARBA00022741"/>
    </source>
</evidence>
<dbReference type="PROSITE" id="PS00211">
    <property type="entry name" value="ABC_TRANSPORTER_1"/>
    <property type="match status" value="1"/>
</dbReference>
<comment type="caution">
    <text evidence="5">The sequence shown here is derived from an EMBL/GenBank/DDBJ whole genome shotgun (WGS) entry which is preliminary data.</text>
</comment>
<evidence type="ECO:0000259" key="4">
    <source>
        <dbReference type="PROSITE" id="PS50893"/>
    </source>
</evidence>
<evidence type="ECO:0000256" key="2">
    <source>
        <dbReference type="ARBA" id="ARBA00022840"/>
    </source>
</evidence>
<organism evidence="5 6">
    <name type="scientific">Candidatus Cryptobacteroides merdavium</name>
    <dbReference type="NCBI Taxonomy" id="2840769"/>
    <lineage>
        <taxon>Bacteria</taxon>
        <taxon>Pseudomonadati</taxon>
        <taxon>Bacteroidota</taxon>
        <taxon>Bacteroidia</taxon>
        <taxon>Bacteroidales</taxon>
        <taxon>Candidatus Cryptobacteroides</taxon>
    </lineage>
</organism>
<dbReference type="Proteomes" id="UP000823619">
    <property type="component" value="Unassembled WGS sequence"/>
</dbReference>
<evidence type="ECO:0000313" key="5">
    <source>
        <dbReference type="EMBL" id="MBO8445551.1"/>
    </source>
</evidence>
<feature type="compositionally biased region" description="Basic and acidic residues" evidence="3">
    <location>
        <begin position="228"/>
        <end position="251"/>
    </location>
</feature>
<dbReference type="Gene3D" id="3.40.50.300">
    <property type="entry name" value="P-loop containing nucleotide triphosphate hydrolases"/>
    <property type="match status" value="1"/>
</dbReference>
<evidence type="ECO:0000313" key="6">
    <source>
        <dbReference type="Proteomes" id="UP000823619"/>
    </source>
</evidence>
<feature type="domain" description="ABC transporter" evidence="4">
    <location>
        <begin position="8"/>
        <end position="244"/>
    </location>
</feature>
<dbReference type="PROSITE" id="PS50893">
    <property type="entry name" value="ABC_TRANSPORTER_2"/>
    <property type="match status" value="1"/>
</dbReference>
<keyword evidence="2 5" id="KW-0067">ATP-binding</keyword>
<feature type="compositionally biased region" description="Basic and acidic residues" evidence="3">
    <location>
        <begin position="260"/>
        <end position="287"/>
    </location>
</feature>
<name>A0A9D9ECN9_9BACT</name>
<dbReference type="GO" id="GO:0016887">
    <property type="term" value="F:ATP hydrolysis activity"/>
    <property type="evidence" value="ECO:0007669"/>
    <property type="project" value="InterPro"/>
</dbReference>
<dbReference type="GO" id="GO:0005886">
    <property type="term" value="C:plasma membrane"/>
    <property type="evidence" value="ECO:0007669"/>
    <property type="project" value="TreeGrafter"/>
</dbReference>
<evidence type="ECO:0000256" key="3">
    <source>
        <dbReference type="SAM" id="MobiDB-lite"/>
    </source>
</evidence>
<dbReference type="InterPro" id="IPR027417">
    <property type="entry name" value="P-loop_NTPase"/>
</dbReference>
<dbReference type="EMBL" id="JADIMO010000097">
    <property type="protein sequence ID" value="MBO8445551.1"/>
    <property type="molecule type" value="Genomic_DNA"/>
</dbReference>
<dbReference type="GO" id="GO:0005524">
    <property type="term" value="F:ATP binding"/>
    <property type="evidence" value="ECO:0007669"/>
    <property type="project" value="UniProtKB-KW"/>
</dbReference>
<protein>
    <submittedName>
        <fullName evidence="5">ATP-binding cassette domain-containing protein</fullName>
    </submittedName>
</protein>
<dbReference type="InterPro" id="IPR015854">
    <property type="entry name" value="ABC_transpr_LolD-like"/>
</dbReference>
<feature type="region of interest" description="Disordered" evidence="3">
    <location>
        <begin position="228"/>
        <end position="293"/>
    </location>
</feature>
<dbReference type="InterPro" id="IPR003439">
    <property type="entry name" value="ABC_transporter-like_ATP-bd"/>
</dbReference>
<dbReference type="GO" id="GO:0022857">
    <property type="term" value="F:transmembrane transporter activity"/>
    <property type="evidence" value="ECO:0007669"/>
    <property type="project" value="TreeGrafter"/>
</dbReference>
<dbReference type="PANTHER" id="PTHR24220">
    <property type="entry name" value="IMPORT ATP-BINDING PROTEIN"/>
    <property type="match status" value="1"/>
</dbReference>
<gene>
    <name evidence="5" type="ORF">IAC23_07660</name>
</gene>
<dbReference type="SMART" id="SM00382">
    <property type="entry name" value="AAA"/>
    <property type="match status" value="1"/>
</dbReference>
<reference evidence="5" key="2">
    <citation type="journal article" date="2021" name="PeerJ">
        <title>Extensive microbial diversity within the chicken gut microbiome revealed by metagenomics and culture.</title>
        <authorList>
            <person name="Gilroy R."/>
            <person name="Ravi A."/>
            <person name="Getino M."/>
            <person name="Pursley I."/>
            <person name="Horton D.L."/>
            <person name="Alikhan N.F."/>
            <person name="Baker D."/>
            <person name="Gharbi K."/>
            <person name="Hall N."/>
            <person name="Watson M."/>
            <person name="Adriaenssens E.M."/>
            <person name="Foster-Nyarko E."/>
            <person name="Jarju S."/>
            <person name="Secka A."/>
            <person name="Antonio M."/>
            <person name="Oren A."/>
            <person name="Chaudhuri R.R."/>
            <person name="La Ragione R."/>
            <person name="Hildebrand F."/>
            <person name="Pallen M.J."/>
        </authorList>
    </citation>
    <scope>NUCLEOTIDE SEQUENCE</scope>
    <source>
        <strain evidence="5">D5-748</strain>
    </source>
</reference>
<reference evidence="5" key="1">
    <citation type="submission" date="2020-10" db="EMBL/GenBank/DDBJ databases">
        <authorList>
            <person name="Gilroy R."/>
        </authorList>
    </citation>
    <scope>NUCLEOTIDE SEQUENCE</scope>
    <source>
        <strain evidence="5">D5-748</strain>
    </source>
</reference>
<dbReference type="PANTHER" id="PTHR24220:SF470">
    <property type="entry name" value="CELL DIVISION ATP-BINDING PROTEIN FTSE"/>
    <property type="match status" value="1"/>
</dbReference>
<dbReference type="InterPro" id="IPR003593">
    <property type="entry name" value="AAA+_ATPase"/>
</dbReference>